<dbReference type="GO" id="GO:0007165">
    <property type="term" value="P:signal transduction"/>
    <property type="evidence" value="ECO:0007669"/>
    <property type="project" value="UniProtKB-KW"/>
</dbReference>
<evidence type="ECO:0000259" key="5">
    <source>
        <dbReference type="PROSITE" id="PS50113"/>
    </source>
</evidence>
<gene>
    <name evidence="6" type="ORF">AX660_11040</name>
</gene>
<dbReference type="InterPro" id="IPR050903">
    <property type="entry name" value="Bact_Chemotaxis_MeTrfase"/>
</dbReference>
<feature type="domain" description="PAS" evidence="4">
    <location>
        <begin position="250"/>
        <end position="321"/>
    </location>
</feature>
<dbReference type="SUPFAM" id="SSF55785">
    <property type="entry name" value="PYP-like sensor domain (PAS domain)"/>
    <property type="match status" value="3"/>
</dbReference>
<dbReference type="SMART" id="SM00091">
    <property type="entry name" value="PAS"/>
    <property type="match status" value="4"/>
</dbReference>
<sequence>MFGIHSNADNIVKAINDTQAVIQFTLDGYIESANDNFLDLMGYKLNEVVGKHHRMFVDSSTISDADYQSFWRQLRDGRPQTAEFKRLTKNGKPVWIQASYTPIYRRGKVHRIIKFASDVTQQVLEKANFKSQLQAINRSQAVIEFDVQGKILEANSNFLKLMGYQRNEVVGQHHKIFIEPQEAASDAYQAFWRKLRNGEYQTAEFKRIAKGNKIVWIHATYNPIKAPDGQVMKIVKFANDITDDVNQRAQFELLSMVANETDNSVIITNAQREIQYVNQGFVRMTGFSADIVMGNRPKDFLVGPKTDQQTKQRIEAELDAPRAFYDEIEIYRNDNSSLWISITSNPVLDDKGQIKGFIAILADISKVKSTAMEFETRFNAISQSNLMMEWDKGGKLLELNDYCNTALGIKVEQFRTGIKNWESYLSPSQKEELLQSKSISATIHIKCANRTIAIAATFSSVKKPYGEIAKIIMYGTNITERLAVVQTSEQVMQELQSSGKNINNMVSSINAIAEQTNLLALNAAIEAARAGEAGRGFSVVADEVRNLASKAGSSASEINTVVSKNQALLKSLSDTLNKLNASQA</sequence>
<dbReference type="Gene3D" id="3.30.450.20">
    <property type="entry name" value="PAS domain"/>
    <property type="match status" value="3"/>
</dbReference>
<dbReference type="InterPro" id="IPR035965">
    <property type="entry name" value="PAS-like_dom_sf"/>
</dbReference>
<dbReference type="STRING" id="1799789.AX660_11040"/>
<dbReference type="InterPro" id="IPR004090">
    <property type="entry name" value="Chemotax_Me-accpt_rcpt"/>
</dbReference>
<dbReference type="PRINTS" id="PR00260">
    <property type="entry name" value="CHEMTRNSDUCR"/>
</dbReference>
<accession>A0A136A0H3</accession>
<dbReference type="GO" id="GO:0006935">
    <property type="term" value="P:chemotaxis"/>
    <property type="evidence" value="ECO:0007669"/>
    <property type="project" value="InterPro"/>
</dbReference>
<feature type="domain" description="PAS" evidence="4">
    <location>
        <begin position="125"/>
        <end position="182"/>
    </location>
</feature>
<dbReference type="Pfam" id="PF00015">
    <property type="entry name" value="MCPsignal"/>
    <property type="match status" value="1"/>
</dbReference>
<feature type="domain" description="PAC" evidence="5">
    <location>
        <begin position="201"/>
        <end position="253"/>
    </location>
</feature>
<proteinExistence type="predicted"/>
<reference evidence="7" key="1">
    <citation type="submission" date="2016-02" db="EMBL/GenBank/DDBJ databases">
        <authorList>
            <person name="Schultz-Johansen M."/>
            <person name="Glaring M.A."/>
            <person name="Bech P.K."/>
            <person name="Stougaard P."/>
        </authorList>
    </citation>
    <scope>NUCLEOTIDE SEQUENCE [LARGE SCALE GENOMIC DNA]</scope>
    <source>
        <strain evidence="7">S66</strain>
    </source>
</reference>
<dbReference type="Gene3D" id="1.10.287.950">
    <property type="entry name" value="Methyl-accepting chemotaxis protein"/>
    <property type="match status" value="1"/>
</dbReference>
<dbReference type="PROSITE" id="PS50112">
    <property type="entry name" value="PAS"/>
    <property type="match status" value="3"/>
</dbReference>
<dbReference type="AlphaFoldDB" id="A0A136A0H3"/>
<dbReference type="PANTHER" id="PTHR24422">
    <property type="entry name" value="CHEMOTAXIS PROTEIN METHYLTRANSFERASE"/>
    <property type="match status" value="1"/>
</dbReference>
<evidence type="ECO:0000256" key="2">
    <source>
        <dbReference type="PROSITE-ProRule" id="PRU00284"/>
    </source>
</evidence>
<evidence type="ECO:0000313" key="6">
    <source>
        <dbReference type="EMBL" id="KXI28746.1"/>
    </source>
</evidence>
<evidence type="ECO:0000259" key="3">
    <source>
        <dbReference type="PROSITE" id="PS50111"/>
    </source>
</evidence>
<dbReference type="Pfam" id="PF13426">
    <property type="entry name" value="PAS_9"/>
    <property type="match status" value="1"/>
</dbReference>
<dbReference type="SMART" id="SM00283">
    <property type="entry name" value="MA"/>
    <property type="match status" value="1"/>
</dbReference>
<dbReference type="GO" id="GO:0016020">
    <property type="term" value="C:membrane"/>
    <property type="evidence" value="ECO:0007669"/>
    <property type="project" value="InterPro"/>
</dbReference>
<dbReference type="InterPro" id="IPR000014">
    <property type="entry name" value="PAS"/>
</dbReference>
<dbReference type="SUPFAM" id="SSF58104">
    <property type="entry name" value="Methyl-accepting chemotaxis protein (MCP) signaling domain"/>
    <property type="match status" value="1"/>
</dbReference>
<dbReference type="PANTHER" id="PTHR24422:SF10">
    <property type="entry name" value="CHEMOTAXIS PROTEIN METHYLTRANSFERASE 2"/>
    <property type="match status" value="1"/>
</dbReference>
<evidence type="ECO:0000256" key="1">
    <source>
        <dbReference type="ARBA" id="ARBA00023224"/>
    </source>
</evidence>
<feature type="domain" description="Methyl-accepting transducer" evidence="3">
    <location>
        <begin position="485"/>
        <end position="584"/>
    </location>
</feature>
<dbReference type="OrthoDB" id="7991996at2"/>
<protein>
    <recommendedName>
        <fullName evidence="8">Diguanylate cyclase</fullName>
    </recommendedName>
</protein>
<feature type="domain" description="PAC" evidence="5">
    <location>
        <begin position="80"/>
        <end position="131"/>
    </location>
</feature>
<comment type="caution">
    <text evidence="6">The sequence shown here is derived from an EMBL/GenBank/DDBJ whole genome shotgun (WGS) entry which is preliminary data.</text>
</comment>
<dbReference type="PROSITE" id="PS50111">
    <property type="entry name" value="CHEMOTAXIS_TRANSDUC_2"/>
    <property type="match status" value="1"/>
</dbReference>
<dbReference type="Pfam" id="PF08447">
    <property type="entry name" value="PAS_3"/>
    <property type="match status" value="2"/>
</dbReference>
<feature type="domain" description="PAS" evidence="4">
    <location>
        <begin position="7"/>
        <end position="51"/>
    </location>
</feature>
<keyword evidence="7" id="KW-1185">Reference proteome</keyword>
<dbReference type="NCBIfam" id="TIGR00229">
    <property type="entry name" value="sensory_box"/>
    <property type="match status" value="3"/>
</dbReference>
<evidence type="ECO:0008006" key="8">
    <source>
        <dbReference type="Google" id="ProtNLM"/>
    </source>
</evidence>
<dbReference type="PROSITE" id="PS50113">
    <property type="entry name" value="PAC"/>
    <property type="match status" value="3"/>
</dbReference>
<evidence type="ECO:0000259" key="4">
    <source>
        <dbReference type="PROSITE" id="PS50112"/>
    </source>
</evidence>
<name>A0A136A0H3_9ALTE</name>
<dbReference type="Proteomes" id="UP000070299">
    <property type="component" value="Unassembled WGS sequence"/>
</dbReference>
<dbReference type="GO" id="GO:0004888">
    <property type="term" value="F:transmembrane signaling receptor activity"/>
    <property type="evidence" value="ECO:0007669"/>
    <property type="project" value="InterPro"/>
</dbReference>
<feature type="domain" description="PAC" evidence="5">
    <location>
        <begin position="324"/>
        <end position="376"/>
    </location>
</feature>
<dbReference type="CDD" id="cd00130">
    <property type="entry name" value="PAS"/>
    <property type="match status" value="3"/>
</dbReference>
<dbReference type="InterPro" id="IPR000700">
    <property type="entry name" value="PAS-assoc_C"/>
</dbReference>
<dbReference type="InterPro" id="IPR013655">
    <property type="entry name" value="PAS_fold_3"/>
</dbReference>
<dbReference type="EMBL" id="LSNE01000005">
    <property type="protein sequence ID" value="KXI28746.1"/>
    <property type="molecule type" value="Genomic_DNA"/>
</dbReference>
<evidence type="ECO:0000313" key="7">
    <source>
        <dbReference type="Proteomes" id="UP000070299"/>
    </source>
</evidence>
<dbReference type="InterPro" id="IPR001610">
    <property type="entry name" value="PAC"/>
</dbReference>
<organism evidence="6 7">
    <name type="scientific">Paraglaciecola hydrolytica</name>
    <dbReference type="NCBI Taxonomy" id="1799789"/>
    <lineage>
        <taxon>Bacteria</taxon>
        <taxon>Pseudomonadati</taxon>
        <taxon>Pseudomonadota</taxon>
        <taxon>Gammaproteobacteria</taxon>
        <taxon>Alteromonadales</taxon>
        <taxon>Alteromonadaceae</taxon>
        <taxon>Paraglaciecola</taxon>
    </lineage>
</organism>
<keyword evidence="1 2" id="KW-0807">Transducer</keyword>
<dbReference type="InterPro" id="IPR004089">
    <property type="entry name" value="MCPsignal_dom"/>
</dbReference>
<dbReference type="SMART" id="SM00086">
    <property type="entry name" value="PAC"/>
    <property type="match status" value="3"/>
</dbReference>